<sequence>MNGLDVPLQQLQYISDFADVYKKYTDISKEDINKIILELEGEKFVIDKSKATISPNIEQPVCTIITLKNNKEELNEEIIKNLLGEAEFEKIELVDDKWTIFCGTEHAHHIAHKALTFKSFSRADNPSSCAFTKPATSRVSYTKLIKDAAKAKGVEEKDMAFGTAVSPLPLITSLLSTLPSFAKKDDGKKGKKGDRSKKPRKSSRKKLTSTKSRGKRLVDDSFPTLSSSAPDSLESGYGSSEVKKYDLKDILALSSNLSEISVEFKKVEGLESIIYDSDRVQTLELSKKVEDEKAFNISSVAWKLGKK</sequence>
<evidence type="ECO:0000313" key="3">
    <source>
        <dbReference type="Proteomes" id="UP001057375"/>
    </source>
</evidence>
<keyword evidence="3" id="KW-1185">Reference proteome</keyword>
<feature type="compositionally biased region" description="Basic residues" evidence="1">
    <location>
        <begin position="189"/>
        <end position="215"/>
    </location>
</feature>
<comment type="caution">
    <text evidence="2">The sequence shown here is derived from an EMBL/GenBank/DDBJ whole genome shotgun (WGS) entry which is preliminary data.</text>
</comment>
<feature type="region of interest" description="Disordered" evidence="1">
    <location>
        <begin position="182"/>
        <end position="239"/>
    </location>
</feature>
<reference evidence="2" key="1">
    <citation type="submission" date="2022-03" db="EMBL/GenBank/DDBJ databases">
        <title>Draft genome sequence of Aduncisulcus paluster, a free-living microaerophilic Fornicata.</title>
        <authorList>
            <person name="Yuyama I."/>
            <person name="Kume K."/>
            <person name="Tamura T."/>
            <person name="Inagaki Y."/>
            <person name="Hashimoto T."/>
        </authorList>
    </citation>
    <scope>NUCLEOTIDE SEQUENCE</scope>
    <source>
        <strain evidence="2">NY0171</strain>
    </source>
</reference>
<accession>A0ABQ5KR24</accession>
<organism evidence="2 3">
    <name type="scientific">Aduncisulcus paluster</name>
    <dbReference type="NCBI Taxonomy" id="2918883"/>
    <lineage>
        <taxon>Eukaryota</taxon>
        <taxon>Metamonada</taxon>
        <taxon>Carpediemonas-like organisms</taxon>
        <taxon>Aduncisulcus</taxon>
    </lineage>
</organism>
<dbReference type="Proteomes" id="UP001057375">
    <property type="component" value="Unassembled WGS sequence"/>
</dbReference>
<gene>
    <name evidence="2" type="ORF">ADUPG1_008183</name>
</gene>
<proteinExistence type="predicted"/>
<name>A0ABQ5KR24_9EUKA</name>
<evidence type="ECO:0000313" key="2">
    <source>
        <dbReference type="EMBL" id="GKT34920.1"/>
    </source>
</evidence>
<dbReference type="EMBL" id="BQXS01010884">
    <property type="protein sequence ID" value="GKT34920.1"/>
    <property type="molecule type" value="Genomic_DNA"/>
</dbReference>
<evidence type="ECO:0000256" key="1">
    <source>
        <dbReference type="SAM" id="MobiDB-lite"/>
    </source>
</evidence>
<protein>
    <submittedName>
        <fullName evidence="2">Uncharacterized protein</fullName>
    </submittedName>
</protein>